<feature type="domain" description="Helicase C-terminal" evidence="11">
    <location>
        <begin position="447"/>
        <end position="599"/>
    </location>
</feature>
<dbReference type="Proteomes" id="UP000281549">
    <property type="component" value="Unassembled WGS sequence"/>
</dbReference>
<dbReference type="InterPro" id="IPR000330">
    <property type="entry name" value="SNF2_N"/>
</dbReference>
<evidence type="ECO:0000256" key="6">
    <source>
        <dbReference type="ARBA" id="ARBA00022840"/>
    </source>
</evidence>
<gene>
    <name evidence="12" type="ORF">O9G_003974</name>
    <name evidence="13" type="ORF">ROZALSC1DRAFT_28963</name>
</gene>
<dbReference type="PANTHER" id="PTHR47161:SF1">
    <property type="entry name" value="LYMPHOID-SPECIFIC HELICASE"/>
    <property type="match status" value="1"/>
</dbReference>
<dbReference type="EMBL" id="ML005223">
    <property type="protein sequence ID" value="RKP19433.1"/>
    <property type="molecule type" value="Genomic_DNA"/>
</dbReference>
<dbReference type="PROSITE" id="PS51192">
    <property type="entry name" value="HELICASE_ATP_BIND_1"/>
    <property type="match status" value="1"/>
</dbReference>
<evidence type="ECO:0000313" key="15">
    <source>
        <dbReference type="Proteomes" id="UP000281549"/>
    </source>
</evidence>
<comment type="similarity">
    <text evidence="2">Belongs to the SNF2/RAD54 helicase family.</text>
</comment>
<dbReference type="Pfam" id="PF00176">
    <property type="entry name" value="SNF2-rel_dom"/>
    <property type="match status" value="1"/>
</dbReference>
<dbReference type="InterPro" id="IPR027417">
    <property type="entry name" value="P-loop_NTPase"/>
</dbReference>
<evidence type="ECO:0000313" key="14">
    <source>
        <dbReference type="Proteomes" id="UP000030755"/>
    </source>
</evidence>
<dbReference type="GO" id="GO:0004386">
    <property type="term" value="F:helicase activity"/>
    <property type="evidence" value="ECO:0007669"/>
    <property type="project" value="UniProtKB-KW"/>
</dbReference>
<reference evidence="15" key="2">
    <citation type="journal article" date="2018" name="Nat. Microbiol.">
        <title>Leveraging single-cell genomics to expand the fungal tree of life.</title>
        <authorList>
            <person name="Ahrendt S.R."/>
            <person name="Quandt C.A."/>
            <person name="Ciobanu D."/>
            <person name="Clum A."/>
            <person name="Salamov A."/>
            <person name="Andreopoulos B."/>
            <person name="Cheng J.F."/>
            <person name="Woyke T."/>
            <person name="Pelin A."/>
            <person name="Henrissat B."/>
            <person name="Reynolds N.K."/>
            <person name="Benny G.L."/>
            <person name="Smith M.E."/>
            <person name="James T.Y."/>
            <person name="Grigoriev I.V."/>
        </authorList>
    </citation>
    <scope>NUCLEOTIDE SEQUENCE [LARGE SCALE GENOMIC DNA]</scope>
    <source>
        <strain evidence="15">CSF55</strain>
    </source>
</reference>
<keyword evidence="3" id="KW-0547">Nucleotide-binding</keyword>
<evidence type="ECO:0000256" key="5">
    <source>
        <dbReference type="ARBA" id="ARBA00022806"/>
    </source>
</evidence>
<keyword evidence="7" id="KW-0175">Coiled coil</keyword>
<dbReference type="InterPro" id="IPR014001">
    <property type="entry name" value="Helicase_ATP-bd"/>
</dbReference>
<evidence type="ECO:0000256" key="4">
    <source>
        <dbReference type="ARBA" id="ARBA00022801"/>
    </source>
</evidence>
<dbReference type="Gene3D" id="3.40.50.10810">
    <property type="entry name" value="Tandem AAA-ATPase domain"/>
    <property type="match status" value="1"/>
</dbReference>
<feature type="domain" description="Helicase ATP-binding" evidence="10">
    <location>
        <begin position="70"/>
        <end position="235"/>
    </location>
</feature>
<dbReference type="OMA" id="WNICRID"/>
<dbReference type="GO" id="GO:0006346">
    <property type="term" value="P:DNA methylation-dependent constitutive heterochromatin formation"/>
    <property type="evidence" value="ECO:0007669"/>
    <property type="project" value="TreeGrafter"/>
</dbReference>
<dbReference type="FunFam" id="3.40.50.10810:FF:000015">
    <property type="entry name" value="lymphoid-specific helicase isoform X1"/>
    <property type="match status" value="1"/>
</dbReference>
<keyword evidence="5 12" id="KW-0347">Helicase</keyword>
<keyword evidence="14" id="KW-1185">Reference proteome</keyword>
<accession>A0A075AU86</accession>
<keyword evidence="4" id="KW-0378">Hydrolase</keyword>
<name>A0A075AU86_ROZAC</name>
<evidence type="ECO:0000313" key="13">
    <source>
        <dbReference type="EMBL" id="RKP19433.1"/>
    </source>
</evidence>
<sequence length="673" mass="78251">MSVDGENEKSKLETLNVVIERSSIYSKFLADILEKNTDGSDSKEREEFSQPSIFAGTLRDYQIKGVQWLISLWENALNGILADEMGLGKTIQTISLIAYLWEKGVKGPFLIVAPLSTIANWEAEFKKFAPTIPTCVYHGDIGERNQLRKRFEKKKKACPVVITSYDIAMNDRKYLQKTVWKYLVVDEGHRLKNYKCKLFRELKSLNSDNRLLITGTPLQNNLSELWSLLNFLLPDVFNDLQSFQSWYFYLLVFYRFDFENKENEEIISQEEENSIVSKLHSVLKPFLLRRLKSDVEVEMPKKKEYLVLAPMTMKQKEYYDAILNKDLRELIQSERDKPENDILDIELYFGDNDSEAKPNKRRKRGRMSHQHLIISDDESKENEPILDKSKRNPLSSLLEVKNLKLQNRIVQLRKICDHPYLFDIPEDENGEVVIDERLVMSSGKMLLLDQILKELFKQEGHKVLIFSQMTKMLDLLEEFCNLRNFDFCRIDGTISQKERQSEINEFNNPDSSKRIFLLSTRSGGLGINLTSADTVIIFDSDWNPQMDLQAQDRAHRIGQTKPVLVFRFAIARSIEHHIIETASSKRKLEKVVIESGRFKGDHLFRPKQTSLGELAQILAAEDNEKLVIQKGDRDIRQVLSEEELRRLLDRSDESMSNMCKGEGFLTLEEAMYK</sequence>
<dbReference type="CDD" id="cd18793">
    <property type="entry name" value="SF2_C_SNF"/>
    <property type="match status" value="1"/>
</dbReference>
<comment type="subcellular location">
    <subcellularLocation>
        <location evidence="1">Nucleus</location>
    </subcellularLocation>
</comment>
<dbReference type="GO" id="GO:0031508">
    <property type="term" value="P:pericentric heterochromatin formation"/>
    <property type="evidence" value="ECO:0007669"/>
    <property type="project" value="TreeGrafter"/>
</dbReference>
<evidence type="ECO:0000256" key="7">
    <source>
        <dbReference type="ARBA" id="ARBA00023054"/>
    </source>
</evidence>
<keyword evidence="8" id="KW-0539">Nucleus</keyword>
<reference evidence="13" key="3">
    <citation type="submission" date="2018-08" db="EMBL/GenBank/DDBJ databases">
        <title>Leveraging single-cell genomics to expand the Fungal Tree of Life.</title>
        <authorList>
            <consortium name="DOE Joint Genome Institute"/>
            <person name="Ahrendt S.R."/>
            <person name="Quandt C.A."/>
            <person name="Ciobanu D."/>
            <person name="Clum A."/>
            <person name="Salamov A."/>
            <person name="Andreopoulos B."/>
            <person name="Cheng J.-F."/>
            <person name="Woyke T."/>
            <person name="Pelin A."/>
            <person name="Henrissat B."/>
            <person name="Reynolds N."/>
            <person name="Benny G.L."/>
            <person name="Smith M.E."/>
            <person name="James T.Y."/>
            <person name="Grigoriev I.V."/>
        </authorList>
    </citation>
    <scope>NUCLEOTIDE SEQUENCE</scope>
    <source>
        <strain evidence="13">CSF55</strain>
    </source>
</reference>
<dbReference type="PANTHER" id="PTHR47161">
    <property type="entry name" value="LYMPHOID-SPECIFIC HELICASE"/>
    <property type="match status" value="1"/>
</dbReference>
<evidence type="ECO:0000256" key="2">
    <source>
        <dbReference type="ARBA" id="ARBA00007025"/>
    </source>
</evidence>
<dbReference type="InterPro" id="IPR001650">
    <property type="entry name" value="Helicase_C-like"/>
</dbReference>
<dbReference type="GO" id="GO:0044027">
    <property type="term" value="P:negative regulation of gene expression via chromosomal CpG island methylation"/>
    <property type="evidence" value="ECO:0007669"/>
    <property type="project" value="TreeGrafter"/>
</dbReference>
<feature type="region of interest" description="Disordered" evidence="9">
    <location>
        <begin position="354"/>
        <end position="388"/>
    </location>
</feature>
<evidence type="ECO:0000256" key="1">
    <source>
        <dbReference type="ARBA" id="ARBA00004123"/>
    </source>
</evidence>
<dbReference type="AlphaFoldDB" id="A0A075AU86"/>
<proteinExistence type="inferred from homology"/>
<reference evidence="12 14" key="1">
    <citation type="journal article" date="2013" name="Curr. Biol.">
        <title>Shared signatures of parasitism and phylogenomics unite Cryptomycota and microsporidia.</title>
        <authorList>
            <person name="James T.Y."/>
            <person name="Pelin A."/>
            <person name="Bonen L."/>
            <person name="Ahrendt S."/>
            <person name="Sain D."/>
            <person name="Corradi N."/>
            <person name="Stajich J.E."/>
        </authorList>
    </citation>
    <scope>NUCLEOTIDE SEQUENCE [LARGE SCALE GENOMIC DNA]</scope>
    <source>
        <strain evidence="12">CSF55</strain>
        <strain evidence="12">CSF55</strain>
    </source>
</reference>
<evidence type="ECO:0000256" key="8">
    <source>
        <dbReference type="ARBA" id="ARBA00023242"/>
    </source>
</evidence>
<dbReference type="HOGENOM" id="CLU_000315_17_3_1"/>
<dbReference type="PROSITE" id="PS51194">
    <property type="entry name" value="HELICASE_CTER"/>
    <property type="match status" value="1"/>
</dbReference>
<evidence type="ECO:0000259" key="10">
    <source>
        <dbReference type="PROSITE" id="PS51192"/>
    </source>
</evidence>
<feature type="compositionally biased region" description="Basic residues" evidence="9">
    <location>
        <begin position="359"/>
        <end position="369"/>
    </location>
</feature>
<organism evidence="12 14">
    <name type="scientific">Rozella allomycis (strain CSF55)</name>
    <dbReference type="NCBI Taxonomy" id="988480"/>
    <lineage>
        <taxon>Eukaryota</taxon>
        <taxon>Fungi</taxon>
        <taxon>Fungi incertae sedis</taxon>
        <taxon>Cryptomycota</taxon>
        <taxon>Cryptomycota incertae sedis</taxon>
        <taxon>Rozella</taxon>
    </lineage>
</organism>
<evidence type="ECO:0000256" key="9">
    <source>
        <dbReference type="SAM" id="MobiDB-lite"/>
    </source>
</evidence>
<dbReference type="SMART" id="SM00487">
    <property type="entry name" value="DEXDc"/>
    <property type="match status" value="1"/>
</dbReference>
<dbReference type="InterPro" id="IPR038718">
    <property type="entry name" value="SNF2-like_sf"/>
</dbReference>
<dbReference type="GO" id="GO:0006312">
    <property type="term" value="P:mitotic recombination"/>
    <property type="evidence" value="ECO:0007669"/>
    <property type="project" value="EnsemblFungi"/>
</dbReference>
<evidence type="ECO:0000256" key="3">
    <source>
        <dbReference type="ARBA" id="ARBA00022741"/>
    </source>
</evidence>
<dbReference type="GO" id="GO:0005634">
    <property type="term" value="C:nucleus"/>
    <property type="evidence" value="ECO:0007669"/>
    <property type="project" value="UniProtKB-SubCell"/>
</dbReference>
<evidence type="ECO:0000259" key="11">
    <source>
        <dbReference type="PROSITE" id="PS51194"/>
    </source>
</evidence>
<dbReference type="SUPFAM" id="SSF52540">
    <property type="entry name" value="P-loop containing nucleoside triphosphate hydrolases"/>
    <property type="match status" value="2"/>
</dbReference>
<dbReference type="SMART" id="SM00490">
    <property type="entry name" value="HELICc"/>
    <property type="match status" value="1"/>
</dbReference>
<protein>
    <submittedName>
        <fullName evidence="12">Helicase, superfamily 1/2, ATP-binding domain-containing protein</fullName>
    </submittedName>
</protein>
<dbReference type="Pfam" id="PF00271">
    <property type="entry name" value="Helicase_C"/>
    <property type="match status" value="1"/>
</dbReference>
<dbReference type="GO" id="GO:0016787">
    <property type="term" value="F:hydrolase activity"/>
    <property type="evidence" value="ECO:0007669"/>
    <property type="project" value="UniProtKB-KW"/>
</dbReference>
<keyword evidence="6 12" id="KW-0067">ATP-binding</keyword>
<dbReference type="STRING" id="988480.A0A075AU86"/>
<dbReference type="Gene3D" id="3.40.50.300">
    <property type="entry name" value="P-loop containing nucleotide triphosphate hydrolases"/>
    <property type="match status" value="1"/>
</dbReference>
<evidence type="ECO:0000313" key="12">
    <source>
        <dbReference type="EMBL" id="EPZ33866.1"/>
    </source>
</evidence>
<dbReference type="InterPro" id="IPR049730">
    <property type="entry name" value="SNF2/RAD54-like_C"/>
</dbReference>
<dbReference type="Proteomes" id="UP000030755">
    <property type="component" value="Unassembled WGS sequence"/>
</dbReference>
<dbReference type="GO" id="GO:0005721">
    <property type="term" value="C:pericentric heterochromatin"/>
    <property type="evidence" value="ECO:0007669"/>
    <property type="project" value="TreeGrafter"/>
</dbReference>
<dbReference type="GO" id="GO:0070987">
    <property type="term" value="P:error-free translesion synthesis"/>
    <property type="evidence" value="ECO:0007669"/>
    <property type="project" value="EnsemblFungi"/>
</dbReference>
<dbReference type="OrthoDB" id="5857104at2759"/>
<dbReference type="EMBL" id="KE561025">
    <property type="protein sequence ID" value="EPZ33866.1"/>
    <property type="molecule type" value="Genomic_DNA"/>
</dbReference>
<dbReference type="GO" id="GO:0005524">
    <property type="term" value="F:ATP binding"/>
    <property type="evidence" value="ECO:0007669"/>
    <property type="project" value="UniProtKB-KW"/>
</dbReference>
<dbReference type="GO" id="GO:0003682">
    <property type="term" value="F:chromatin binding"/>
    <property type="evidence" value="ECO:0007669"/>
    <property type="project" value="TreeGrafter"/>
</dbReference>